<dbReference type="RefSeq" id="WP_010755238.1">
    <property type="nucleotide sequence ID" value="NZ_ASWD01000002.1"/>
</dbReference>
<evidence type="ECO:0000256" key="1">
    <source>
        <dbReference type="ARBA" id="ARBA00023002"/>
    </source>
</evidence>
<comment type="caution">
    <text evidence="3">The sequence shown here is derived from an EMBL/GenBank/DDBJ whole genome shotgun (WGS) entry which is preliminary data.</text>
</comment>
<evidence type="ECO:0000313" key="4">
    <source>
        <dbReference type="Proteomes" id="UP000013782"/>
    </source>
</evidence>
<dbReference type="CDD" id="cd19084">
    <property type="entry name" value="AKR_AKR11B1-like"/>
    <property type="match status" value="1"/>
</dbReference>
<dbReference type="PRINTS" id="PR00069">
    <property type="entry name" value="ALDKETRDTASE"/>
</dbReference>
<dbReference type="eggNOG" id="COG0667">
    <property type="taxonomic scope" value="Bacteria"/>
</dbReference>
<dbReference type="Gene3D" id="3.20.20.100">
    <property type="entry name" value="NADP-dependent oxidoreductase domain"/>
    <property type="match status" value="1"/>
</dbReference>
<reference evidence="3 4" key="1">
    <citation type="submission" date="2013-02" db="EMBL/GenBank/DDBJ databases">
        <title>The Genome Sequence of Enterococcus pallens BAA-351.</title>
        <authorList>
            <consortium name="The Broad Institute Genome Sequencing Platform"/>
            <consortium name="The Broad Institute Genome Sequencing Center for Infectious Disease"/>
            <person name="Earl A.M."/>
            <person name="Gilmore M.S."/>
            <person name="Lebreton F."/>
            <person name="Walker B."/>
            <person name="Young S.K."/>
            <person name="Zeng Q."/>
            <person name="Gargeya S."/>
            <person name="Fitzgerald M."/>
            <person name="Haas B."/>
            <person name="Abouelleil A."/>
            <person name="Alvarado L."/>
            <person name="Arachchi H.M."/>
            <person name="Berlin A.M."/>
            <person name="Chapman S.B."/>
            <person name="Dewar J."/>
            <person name="Goldberg J."/>
            <person name="Griggs A."/>
            <person name="Gujja S."/>
            <person name="Hansen M."/>
            <person name="Howarth C."/>
            <person name="Imamovic A."/>
            <person name="Larimer J."/>
            <person name="McCowan C."/>
            <person name="Murphy C."/>
            <person name="Neiman D."/>
            <person name="Pearson M."/>
            <person name="Priest M."/>
            <person name="Roberts A."/>
            <person name="Saif S."/>
            <person name="Shea T."/>
            <person name="Sisk P."/>
            <person name="Sykes S."/>
            <person name="Wortman J."/>
            <person name="Nusbaum C."/>
            <person name="Birren B."/>
        </authorList>
    </citation>
    <scope>NUCLEOTIDE SEQUENCE [LARGE SCALE GENOMIC DNA]</scope>
    <source>
        <strain evidence="3 4">ATCC BAA-351</strain>
    </source>
</reference>
<dbReference type="InterPro" id="IPR020471">
    <property type="entry name" value="AKR"/>
</dbReference>
<dbReference type="PATRIC" id="fig|1158607.3.peg.173"/>
<name>R2SQJ6_9ENTE</name>
<keyword evidence="1" id="KW-0560">Oxidoreductase</keyword>
<dbReference type="GO" id="GO:0005829">
    <property type="term" value="C:cytosol"/>
    <property type="evidence" value="ECO:0007669"/>
    <property type="project" value="TreeGrafter"/>
</dbReference>
<proteinExistence type="predicted"/>
<gene>
    <name evidence="3" type="ORF">UAU_00173</name>
</gene>
<evidence type="ECO:0000259" key="2">
    <source>
        <dbReference type="Pfam" id="PF00248"/>
    </source>
</evidence>
<dbReference type="STRING" id="160454.RV10_GL002183"/>
<dbReference type="InterPro" id="IPR050523">
    <property type="entry name" value="AKR_Detox_Biosynth"/>
</dbReference>
<evidence type="ECO:0000313" key="3">
    <source>
        <dbReference type="EMBL" id="EOH97505.1"/>
    </source>
</evidence>
<dbReference type="Pfam" id="PF00248">
    <property type="entry name" value="Aldo_ket_red"/>
    <property type="match status" value="1"/>
</dbReference>
<dbReference type="PANTHER" id="PTHR43364:SF4">
    <property type="entry name" value="NAD(P)-LINKED OXIDOREDUCTASE SUPERFAMILY PROTEIN"/>
    <property type="match status" value="1"/>
</dbReference>
<dbReference type="EMBL" id="AJAQ01000001">
    <property type="protein sequence ID" value="EOH97505.1"/>
    <property type="molecule type" value="Genomic_DNA"/>
</dbReference>
<dbReference type="PANTHER" id="PTHR43364">
    <property type="entry name" value="NADH-SPECIFIC METHYLGLYOXAL REDUCTASE-RELATED"/>
    <property type="match status" value="1"/>
</dbReference>
<dbReference type="SUPFAM" id="SSF51430">
    <property type="entry name" value="NAD(P)-linked oxidoreductase"/>
    <property type="match status" value="1"/>
</dbReference>
<dbReference type="InterPro" id="IPR023210">
    <property type="entry name" value="NADP_OxRdtase_dom"/>
</dbReference>
<dbReference type="HOGENOM" id="CLU_023205_2_3_9"/>
<feature type="domain" description="NADP-dependent oxidoreductase" evidence="2">
    <location>
        <begin position="23"/>
        <end position="319"/>
    </location>
</feature>
<keyword evidence="4" id="KW-1185">Reference proteome</keyword>
<dbReference type="AlphaFoldDB" id="R2SQJ6"/>
<dbReference type="GO" id="GO:0016491">
    <property type="term" value="F:oxidoreductase activity"/>
    <property type="evidence" value="ECO:0007669"/>
    <property type="project" value="UniProtKB-KW"/>
</dbReference>
<accession>R2SQJ6</accession>
<organism evidence="3 4">
    <name type="scientific">Enterococcus pallens ATCC BAA-351</name>
    <dbReference type="NCBI Taxonomy" id="1158607"/>
    <lineage>
        <taxon>Bacteria</taxon>
        <taxon>Bacillati</taxon>
        <taxon>Bacillota</taxon>
        <taxon>Bacilli</taxon>
        <taxon>Lactobacillales</taxon>
        <taxon>Enterococcaceae</taxon>
        <taxon>Enterococcus</taxon>
    </lineage>
</organism>
<dbReference type="Proteomes" id="UP000013782">
    <property type="component" value="Unassembled WGS sequence"/>
</dbReference>
<protein>
    <recommendedName>
        <fullName evidence="2">NADP-dependent oxidoreductase domain-containing protein</fullName>
    </recommendedName>
</protein>
<dbReference type="InterPro" id="IPR036812">
    <property type="entry name" value="NAD(P)_OxRdtase_dom_sf"/>
</dbReference>
<sequence>MRYKKKMRYKTFGSTGQEISSVAVGTWAMGGANSAGGSFGEVDRSESIAAIKAMLEEEVNIIDTAPIYGEGAAEEIVGEAIKGYDREKLYLATKFGSYISHFDGKPVRNNKYDPIMREFEDSLERLGTDYIDFYLMHWPDVNTPIEETMAALNDLKKAGKIRYTGLCNASKELIEEALQYGEVNVIQPPFSMVNQSQKELMQWAESKGIATMTSGSLGAGILTGTIRELPKFDEKDFRLTFYPFFKEPTFSKIMELLKTLDQIAEKYDKPVAQVAINWSTQQSFVNTALLGVRNPQEAKINCEAFNWQLADEDLQAINAELERLEIG</sequence>